<sequence length="360" mass="40308">MKVGTKISSHEILEVAQAWNNASSSTAQENIRMKTGTRWSELNQLPYCIPNMHITLGILHNWLEGVLPEHFCYRLGFQSVEQEKKRAIKESIQKNKQIKISQELEERESEDSNEDRNSTPSSDEDLKLGEGVGGDFMSHEDINHFRELMLTVIQPSGLSKFPHNLGSPSHGKLKAAQWLSLFTPIIPLIIPEIYIESSKMINVKSNRGRFLQNMGELVQCTRISLNLIVDDGHAGRFFNAYNCYTTSSRELFNNPRIKPNHHLSLHIPEQLKVWGPMMGVAEFAGERIIGKLQKVPTNRKIVHPQQLYSPGAYKPSSASDSSPSLGASKLMLPSSDQFLSSSSSTLSSFYCSSYGPTTSS</sequence>
<dbReference type="EMBL" id="AVOT02041264">
    <property type="protein sequence ID" value="MBW0536553.1"/>
    <property type="molecule type" value="Genomic_DNA"/>
</dbReference>
<evidence type="ECO:0000313" key="3">
    <source>
        <dbReference type="Proteomes" id="UP000765509"/>
    </source>
</evidence>
<gene>
    <name evidence="2" type="ORF">O181_076268</name>
</gene>
<dbReference type="Proteomes" id="UP000765509">
    <property type="component" value="Unassembled WGS sequence"/>
</dbReference>
<keyword evidence="3" id="KW-1185">Reference proteome</keyword>
<dbReference type="PANTHER" id="PTHR31912">
    <property type="entry name" value="IP13529P"/>
    <property type="match status" value="1"/>
</dbReference>
<name>A0A9Q3FAI4_9BASI</name>
<reference evidence="2" key="1">
    <citation type="submission" date="2021-03" db="EMBL/GenBank/DDBJ databases">
        <title>Draft genome sequence of rust myrtle Austropuccinia psidii MF-1, a brazilian biotype.</title>
        <authorList>
            <person name="Quecine M.C."/>
            <person name="Pachon D.M.R."/>
            <person name="Bonatelli M.L."/>
            <person name="Correr F.H."/>
            <person name="Franceschini L.M."/>
            <person name="Leite T.F."/>
            <person name="Margarido G.R.A."/>
            <person name="Almeida C.A."/>
            <person name="Ferrarezi J.A."/>
            <person name="Labate C.A."/>
        </authorList>
    </citation>
    <scope>NUCLEOTIDE SEQUENCE</scope>
    <source>
        <strain evidence="2">MF-1</strain>
    </source>
</reference>
<protein>
    <submittedName>
        <fullName evidence="2">Uncharacterized protein</fullName>
    </submittedName>
</protein>
<dbReference type="AlphaFoldDB" id="A0A9Q3FAI4"/>
<feature type="region of interest" description="Disordered" evidence="1">
    <location>
        <begin position="336"/>
        <end position="360"/>
    </location>
</feature>
<dbReference type="PANTHER" id="PTHR31912:SF34">
    <property type="entry name" value="NOTOCHORD-RELATED PROTEIN"/>
    <property type="match status" value="1"/>
</dbReference>
<evidence type="ECO:0000256" key="1">
    <source>
        <dbReference type="SAM" id="MobiDB-lite"/>
    </source>
</evidence>
<proteinExistence type="predicted"/>
<organism evidence="2 3">
    <name type="scientific">Austropuccinia psidii MF-1</name>
    <dbReference type="NCBI Taxonomy" id="1389203"/>
    <lineage>
        <taxon>Eukaryota</taxon>
        <taxon>Fungi</taxon>
        <taxon>Dikarya</taxon>
        <taxon>Basidiomycota</taxon>
        <taxon>Pucciniomycotina</taxon>
        <taxon>Pucciniomycetes</taxon>
        <taxon>Pucciniales</taxon>
        <taxon>Sphaerophragmiaceae</taxon>
        <taxon>Austropuccinia</taxon>
    </lineage>
</organism>
<accession>A0A9Q3FAI4</accession>
<feature type="region of interest" description="Disordered" evidence="1">
    <location>
        <begin position="99"/>
        <end position="130"/>
    </location>
</feature>
<feature type="compositionally biased region" description="Low complexity" evidence="1">
    <location>
        <begin position="336"/>
        <end position="354"/>
    </location>
</feature>
<comment type="caution">
    <text evidence="2">The sequence shown here is derived from an EMBL/GenBank/DDBJ whole genome shotgun (WGS) entry which is preliminary data.</text>
</comment>
<dbReference type="OrthoDB" id="3247418at2759"/>
<feature type="compositionally biased region" description="Acidic residues" evidence="1">
    <location>
        <begin position="103"/>
        <end position="113"/>
    </location>
</feature>
<evidence type="ECO:0000313" key="2">
    <source>
        <dbReference type="EMBL" id="MBW0536553.1"/>
    </source>
</evidence>